<protein>
    <submittedName>
        <fullName evidence="3">Uncharacterized protein</fullName>
    </submittedName>
</protein>
<proteinExistence type="predicted"/>
<feature type="region of interest" description="Disordered" evidence="2">
    <location>
        <begin position="705"/>
        <end position="730"/>
    </location>
</feature>
<evidence type="ECO:0000313" key="3">
    <source>
        <dbReference type="EMBL" id="USW47011.1"/>
    </source>
</evidence>
<keyword evidence="1" id="KW-0175">Coiled coil</keyword>
<evidence type="ECO:0000313" key="4">
    <source>
        <dbReference type="Proteomes" id="UP001056384"/>
    </source>
</evidence>
<dbReference type="OrthoDB" id="2922289at2759"/>
<dbReference type="PANTHER" id="PTHR40788">
    <property type="entry name" value="CLR5 DOMAIN-CONTAINING PROTEIN-RELATED"/>
    <property type="match status" value="1"/>
</dbReference>
<reference evidence="3" key="1">
    <citation type="submission" date="2022-06" db="EMBL/GenBank/DDBJ databases">
        <title>Complete genome sequences of two strains of the flax pathogen Septoria linicola.</title>
        <authorList>
            <person name="Lapalu N."/>
            <person name="Simon A."/>
            <person name="Demenou B."/>
            <person name="Paumier D."/>
            <person name="Guillot M.-P."/>
            <person name="Gout L."/>
            <person name="Valade R."/>
        </authorList>
    </citation>
    <scope>NUCLEOTIDE SEQUENCE</scope>
    <source>
        <strain evidence="3">SE15195</strain>
    </source>
</reference>
<dbReference type="PANTHER" id="PTHR40788:SF2">
    <property type="entry name" value="CLR5 DOMAIN-CONTAINING PROTEIN"/>
    <property type="match status" value="1"/>
</dbReference>
<evidence type="ECO:0000256" key="1">
    <source>
        <dbReference type="SAM" id="Coils"/>
    </source>
</evidence>
<keyword evidence="4" id="KW-1185">Reference proteome</keyword>
<organism evidence="3 4">
    <name type="scientific">Septoria linicola</name>
    <dbReference type="NCBI Taxonomy" id="215465"/>
    <lineage>
        <taxon>Eukaryota</taxon>
        <taxon>Fungi</taxon>
        <taxon>Dikarya</taxon>
        <taxon>Ascomycota</taxon>
        <taxon>Pezizomycotina</taxon>
        <taxon>Dothideomycetes</taxon>
        <taxon>Dothideomycetidae</taxon>
        <taxon>Mycosphaerellales</taxon>
        <taxon>Mycosphaerellaceae</taxon>
        <taxon>Septoria</taxon>
    </lineage>
</organism>
<feature type="coiled-coil region" evidence="1">
    <location>
        <begin position="375"/>
        <end position="402"/>
    </location>
</feature>
<accession>A0A9Q9ECS4</accession>
<gene>
    <name evidence="3" type="ORF">Slin15195_G003300</name>
</gene>
<dbReference type="EMBL" id="CP099418">
    <property type="protein sequence ID" value="USW47011.1"/>
    <property type="molecule type" value="Genomic_DNA"/>
</dbReference>
<sequence>MVAYVSFTFEELDEEDGTPCKCCRFNRGTDLPIPTDLSVEEIQRATKHFSASIFKDWTKLNAILKRYEAVIQKRWMKKGLKQRREILLRAWPGMSSTHRPDFKNLRTLKKHVPRSRTCLAEACLWPYINLEDLQKRNLLLMFLNTRGRNLPDTFRLADVKAAHLGDGWDRGLDFADSLEDYCCPAHYVEDHDEDDTCMLFEQKHSPRKYGRIVTNHAKSLKTRQYKYLRGTHEGLLSLEIHKSTYRFLVECTKLILHDIPPISFFLAPTVPEPFMLGLPGPNDYPSLSAHSLEAAYRVPQMLDLERLKMLVSSRRESAEDHVWLLKEDPSYFITSLREYNEHNGDKASGTCTCWYSVLGKMVNNAYEVFVFWDDIDRRLHNMASIEAQLERANEKNVRLSKQDEDKWAALLEVLWRLMMIPVWMLHDGVPTSPRLRSKYRWFSNDNSSSPAKGSWVISAKSSDSERRLDTLFYSIHNEHQRELHGLLGLVQEIQYMFETDPEAASVIDPWIATQFADVALVAEIINAVDALAPWFDELKAVLIADRHAVLKKVNKTRNLVNKLKLGIRLATADPKHLKFDPHDRDMVDYPAEKRPSKAKIDQMRVAEKNLDKFWQSMEKAVSNTQGISLTKVLDCRLKAPRTVYRTEPWTEDLQAHSSTSSSPGSPIVEAAAKHGVLLELDSNVHRPSYREMPIPKKDLLKTPVKTKVKTHGKPAAPDPRRAIPLHNPPEMAPEEVAPPEKIGIPKRAFKVFTALLPSPAAAQQQRPELPWDDLLFAFNAIGLQPVKLYGSVWMFRPVQKGEIAETDAGIRTVGKLNLSRSFQLHEPKEVRRGAKIPKAMVRTFGRRLKHAYGWEVAEDMFACD</sequence>
<name>A0A9Q9ECS4_9PEZI</name>
<dbReference type="AlphaFoldDB" id="A0A9Q9ECS4"/>
<dbReference type="Proteomes" id="UP001056384">
    <property type="component" value="Chromosome 1"/>
</dbReference>
<evidence type="ECO:0000256" key="2">
    <source>
        <dbReference type="SAM" id="MobiDB-lite"/>
    </source>
</evidence>